<evidence type="ECO:0000313" key="1">
    <source>
        <dbReference type="EMBL" id="KAL3574605.1"/>
    </source>
</evidence>
<comment type="caution">
    <text evidence="1">The sequence shown here is derived from an EMBL/GenBank/DDBJ whole genome shotgun (WGS) entry which is preliminary data.</text>
</comment>
<keyword evidence="2" id="KW-1185">Reference proteome</keyword>
<name>A0ACC4B7W7_POPAL</name>
<reference evidence="1 2" key="1">
    <citation type="journal article" date="2024" name="Plant Biotechnol. J.">
        <title>Genome and CRISPR/Cas9 system of a widespread forest tree (Populus alba) in the world.</title>
        <authorList>
            <person name="Liu Y.J."/>
            <person name="Jiang P.F."/>
            <person name="Han X.M."/>
            <person name="Li X.Y."/>
            <person name="Wang H.M."/>
            <person name="Wang Y.J."/>
            <person name="Wang X.X."/>
            <person name="Zeng Q.Y."/>
        </authorList>
    </citation>
    <scope>NUCLEOTIDE SEQUENCE [LARGE SCALE GENOMIC DNA]</scope>
    <source>
        <strain evidence="2">cv. PAL-ZL1</strain>
    </source>
</reference>
<proteinExistence type="predicted"/>
<protein>
    <submittedName>
        <fullName evidence="1">Uncharacterized protein</fullName>
    </submittedName>
</protein>
<sequence>MEPVLLISLAVVITFLGLLELLYSGLVLKPERLRSVLRKQGIRGPSPSLLLGNISEIRKSQSTTAKASSTNEPPVFHNCAATLFPFFEQWRKQYGPVFVFSLGNTQILYVSRADVVREISTCSSLEFGKPSYQQKELGSLLGQGILTSNGKVWAHQRKIIAPELYGDKVKGMMSSIIESTTVLLNSWKSRIDKEGGVADIKIDEGMRSFSGDVISRACFGSNYSEGEEIFSRLRALQEAMSKKSLSTGIPGMRYIPTKNNREAWALEKDVRNLILEIVKERKETAHEKDLLQIVLESAKTSNLGQDAMDRFIVDNCKNIYLAGYETTAVSATWCLMLLAANQEWQDRVRAEVLEVCGSGCLPDADMLRKMKQLNMVIQEALRLYPPVAVVSREAFKEMKFGGITIPKGVNVWTMVLTLHTDPEAEILKLEAQEMQASGWYGKNSAAIPQLRVSGGHLAPLSSSLVEYFRKDVVMEDPMDGFDSQLLKEIEDHDNNDKFDSSSETEIDEYIMLHSTHKNHLFGRQKPLHLVLGDASIILWRNTQISTRFFAGVTVIWFLFECIGYHLLTFVCHFLILSLTTVFLWFNLASYINVSPPKLPEVTPPDELFVNCLLLLRSIINRAFTSFQDVASGKDLKKFLKVIAVLWVLSVIGSWFSFLTLLYLLFVMLMTAPMLYEKNEDAVDIYAEKLWFEVKKQSAVLNENVLQKLPIFGSEKHHKQH</sequence>
<accession>A0ACC4B7W7</accession>
<dbReference type="EMBL" id="RCHU02000013">
    <property type="protein sequence ID" value="KAL3574605.1"/>
    <property type="molecule type" value="Genomic_DNA"/>
</dbReference>
<dbReference type="Proteomes" id="UP000309997">
    <property type="component" value="Unassembled WGS sequence"/>
</dbReference>
<gene>
    <name evidence="1" type="ORF">D5086_025218</name>
</gene>
<organism evidence="1 2">
    <name type="scientific">Populus alba</name>
    <name type="common">White poplar</name>
    <dbReference type="NCBI Taxonomy" id="43335"/>
    <lineage>
        <taxon>Eukaryota</taxon>
        <taxon>Viridiplantae</taxon>
        <taxon>Streptophyta</taxon>
        <taxon>Embryophyta</taxon>
        <taxon>Tracheophyta</taxon>
        <taxon>Spermatophyta</taxon>
        <taxon>Magnoliopsida</taxon>
        <taxon>eudicotyledons</taxon>
        <taxon>Gunneridae</taxon>
        <taxon>Pentapetalae</taxon>
        <taxon>rosids</taxon>
        <taxon>fabids</taxon>
        <taxon>Malpighiales</taxon>
        <taxon>Salicaceae</taxon>
        <taxon>Saliceae</taxon>
        <taxon>Populus</taxon>
    </lineage>
</organism>
<evidence type="ECO:0000313" key="2">
    <source>
        <dbReference type="Proteomes" id="UP000309997"/>
    </source>
</evidence>